<name>A0A268EQ81_9BACL</name>
<dbReference type="Pfam" id="PF12706">
    <property type="entry name" value="Lactamase_B_2"/>
    <property type="match status" value="1"/>
</dbReference>
<evidence type="ECO:0000256" key="3">
    <source>
        <dbReference type="ARBA" id="ARBA00048505"/>
    </source>
</evidence>
<dbReference type="GO" id="GO:0005737">
    <property type="term" value="C:cytoplasm"/>
    <property type="evidence" value="ECO:0007669"/>
    <property type="project" value="TreeGrafter"/>
</dbReference>
<comment type="function">
    <text evidence="2">Counteracts the endogenous Pycsar antiviral defense system. Phosphodiesterase that enables metal-dependent hydrolysis of host cyclic nucleotide Pycsar defense signals such as cCMP and cUMP.</text>
</comment>
<dbReference type="GO" id="GO:0070290">
    <property type="term" value="F:N-acylphosphatidylethanolamine-specific phospholipase D activity"/>
    <property type="evidence" value="ECO:0007669"/>
    <property type="project" value="InterPro"/>
</dbReference>
<gene>
    <name evidence="5" type="ORF">CHH67_15580</name>
</gene>
<accession>A0A268EQ81</accession>
<dbReference type="InterPro" id="IPR001279">
    <property type="entry name" value="Metallo-B-lactamas"/>
</dbReference>
<dbReference type="RefSeq" id="WP_095266127.1">
    <property type="nucleotide sequence ID" value="NZ_NPBY01000046.1"/>
</dbReference>
<protein>
    <recommendedName>
        <fullName evidence="4">Metallo-beta-lactamase domain-containing protein</fullName>
    </recommendedName>
</protein>
<dbReference type="Proteomes" id="UP000215596">
    <property type="component" value="Unassembled WGS sequence"/>
</dbReference>
<dbReference type="EMBL" id="NPBY01000046">
    <property type="protein sequence ID" value="PAD75290.1"/>
    <property type="molecule type" value="Genomic_DNA"/>
</dbReference>
<dbReference type="PIRSF" id="PIRSF038896">
    <property type="entry name" value="NAPE-PLD"/>
    <property type="match status" value="1"/>
</dbReference>
<dbReference type="SUPFAM" id="SSF56281">
    <property type="entry name" value="Metallo-hydrolase/oxidoreductase"/>
    <property type="match status" value="1"/>
</dbReference>
<feature type="domain" description="Metallo-beta-lactamase" evidence="4">
    <location>
        <begin position="116"/>
        <end position="312"/>
    </location>
</feature>
<evidence type="ECO:0000259" key="4">
    <source>
        <dbReference type="Pfam" id="PF12706"/>
    </source>
</evidence>
<organism evidence="5 6">
    <name type="scientific">Paenibacillus campinasensis</name>
    <dbReference type="NCBI Taxonomy" id="66347"/>
    <lineage>
        <taxon>Bacteria</taxon>
        <taxon>Bacillati</taxon>
        <taxon>Bacillota</taxon>
        <taxon>Bacilli</taxon>
        <taxon>Bacillales</taxon>
        <taxon>Paenibacillaceae</taxon>
        <taxon>Paenibacillus</taxon>
    </lineage>
</organism>
<dbReference type="InterPro" id="IPR036866">
    <property type="entry name" value="RibonucZ/Hydroxyglut_hydro"/>
</dbReference>
<dbReference type="InterPro" id="IPR024884">
    <property type="entry name" value="NAPE-PLD"/>
</dbReference>
<comment type="catalytic activity">
    <reaction evidence="3">
        <text>3',5'-cyclic UMP + H2O = UMP + H(+)</text>
        <dbReference type="Rhea" id="RHEA:70575"/>
        <dbReference type="ChEBI" id="CHEBI:15377"/>
        <dbReference type="ChEBI" id="CHEBI:15378"/>
        <dbReference type="ChEBI" id="CHEBI:57865"/>
        <dbReference type="ChEBI" id="CHEBI:184387"/>
    </reaction>
    <physiologicalReaction direction="left-to-right" evidence="3">
        <dbReference type="Rhea" id="RHEA:70576"/>
    </physiologicalReaction>
</comment>
<evidence type="ECO:0000256" key="1">
    <source>
        <dbReference type="ARBA" id="ARBA00034221"/>
    </source>
</evidence>
<dbReference type="PANTHER" id="PTHR15032:SF4">
    <property type="entry name" value="N-ACYL-PHOSPHATIDYLETHANOLAMINE-HYDROLYZING PHOSPHOLIPASE D"/>
    <property type="match status" value="1"/>
</dbReference>
<evidence type="ECO:0000313" key="5">
    <source>
        <dbReference type="EMBL" id="PAD75290.1"/>
    </source>
</evidence>
<evidence type="ECO:0000256" key="2">
    <source>
        <dbReference type="ARBA" id="ARBA00034301"/>
    </source>
</evidence>
<dbReference type="GO" id="GO:0008270">
    <property type="term" value="F:zinc ion binding"/>
    <property type="evidence" value="ECO:0007669"/>
    <property type="project" value="InterPro"/>
</dbReference>
<comment type="caution">
    <text evidence="5">The sequence shown here is derived from an EMBL/GenBank/DDBJ whole genome shotgun (WGS) entry which is preliminary data.</text>
</comment>
<sequence>MIILLICAAFIVFIALFLQYYPPFGQQVPKAQRMQFQQLPNFKQRRFVNQIPTSMSMGASEFMSILKDYLYSNPNRKPASPLPMKPVDPASIPQKEGIRVTWFGHSALMLEMEGSTILLDPMFGKSPSPLPVLGNQRYSKALPINLEELPVIDAVIFSHDHYDHLDYDSVRKLKGKVRHFYVPLGLGSHLQRWGIPKENITEHNWWDSSELDGLQLVCTPARHFSGRSLFDRDSTLWSSWVIIGKESRVYFSGDSGYGPHFQEIGEKYGPFDTTLMECGQYDNRWAHIHMMPEETVQAHLDVKGKRLLPIHWGGFTLAFHDWNEPIERVTRAARQKQVDIVTPQIGEPVTLSSNASVIDTDVSSVWWRGTGSRANGSALETE</sequence>
<reference evidence="5 6" key="1">
    <citation type="submission" date="2017-07" db="EMBL/GenBank/DDBJ databases">
        <title>Isolation and whole genome analysis of endospore-forming bacteria from heroin.</title>
        <authorList>
            <person name="Kalinowski J."/>
            <person name="Ahrens B."/>
            <person name="Al-Dilaimi A."/>
            <person name="Winkler A."/>
            <person name="Wibberg D."/>
            <person name="Schleenbecker U."/>
            <person name="Ruckert C."/>
            <person name="Wolfel R."/>
            <person name="Grass G."/>
        </authorList>
    </citation>
    <scope>NUCLEOTIDE SEQUENCE [LARGE SCALE GENOMIC DNA]</scope>
    <source>
        <strain evidence="5 6">7537-G1</strain>
    </source>
</reference>
<dbReference type="AlphaFoldDB" id="A0A268EQ81"/>
<dbReference type="OrthoDB" id="9805728at2"/>
<evidence type="ECO:0000313" key="6">
    <source>
        <dbReference type="Proteomes" id="UP000215596"/>
    </source>
</evidence>
<dbReference type="Gene3D" id="3.60.15.10">
    <property type="entry name" value="Ribonuclease Z/Hydroxyacylglutathione hydrolase-like"/>
    <property type="match status" value="1"/>
</dbReference>
<dbReference type="PANTHER" id="PTHR15032">
    <property type="entry name" value="N-ACYL-PHOSPHATIDYLETHANOLAMINE-HYDROLYZING PHOSPHOLIPASE D"/>
    <property type="match status" value="1"/>
</dbReference>
<comment type="catalytic activity">
    <reaction evidence="1">
        <text>3',5'-cyclic CMP + H2O = CMP + H(+)</text>
        <dbReference type="Rhea" id="RHEA:72675"/>
        <dbReference type="ChEBI" id="CHEBI:15377"/>
        <dbReference type="ChEBI" id="CHEBI:15378"/>
        <dbReference type="ChEBI" id="CHEBI:58003"/>
        <dbReference type="ChEBI" id="CHEBI:60377"/>
    </reaction>
    <physiologicalReaction direction="left-to-right" evidence="1">
        <dbReference type="Rhea" id="RHEA:72676"/>
    </physiologicalReaction>
</comment>
<proteinExistence type="predicted"/>